<dbReference type="InterPro" id="IPR038389">
    <property type="entry name" value="PSMG2_sf"/>
</dbReference>
<dbReference type="PANTHER" id="PTHR35610:SF7">
    <property type="entry name" value="3-ISOPROPYLMALATE DEHYDRATASE"/>
    <property type="match status" value="1"/>
</dbReference>
<evidence type="ECO:0000256" key="1">
    <source>
        <dbReference type="SAM" id="Coils"/>
    </source>
</evidence>
<accession>A0A520KWQ5</accession>
<dbReference type="NCBIfam" id="TIGR00162">
    <property type="entry name" value="proteasome assembly chaperone family protein"/>
    <property type="match status" value="1"/>
</dbReference>
<keyword evidence="1" id="KW-0175">Coiled coil</keyword>
<dbReference type="InterPro" id="IPR004426">
    <property type="entry name" value="MJ1210-like"/>
</dbReference>
<dbReference type="PANTHER" id="PTHR35610">
    <property type="entry name" value="3-ISOPROPYLMALATE DEHYDRATASE-RELATED"/>
    <property type="match status" value="1"/>
</dbReference>
<dbReference type="Gene3D" id="3.40.50.10900">
    <property type="entry name" value="PAC-like subunit"/>
    <property type="match status" value="1"/>
</dbReference>
<comment type="caution">
    <text evidence="2">The sequence shown here is derived from an EMBL/GenBank/DDBJ whole genome shotgun (WGS) entry which is preliminary data.</text>
</comment>
<name>A0A520KWQ5_9EURY</name>
<dbReference type="Pfam" id="PF09754">
    <property type="entry name" value="PAC2"/>
    <property type="match status" value="1"/>
</dbReference>
<organism evidence="2 3">
    <name type="scientific">Candidatus Methanolliviera hydrocarbonicum</name>
    <dbReference type="NCBI Taxonomy" id="2491085"/>
    <lineage>
        <taxon>Archaea</taxon>
        <taxon>Methanobacteriati</taxon>
        <taxon>Methanobacteriota</taxon>
        <taxon>Candidatus Methanoliparia</taxon>
        <taxon>Candidatus Methanoliparales</taxon>
        <taxon>Candidatus Methanollivieraceae</taxon>
        <taxon>Candidatus Methanolliviera</taxon>
    </lineage>
</organism>
<gene>
    <name evidence="2" type="ORF">EF807_04775</name>
</gene>
<evidence type="ECO:0000313" key="2">
    <source>
        <dbReference type="EMBL" id="RZN69248.1"/>
    </source>
</evidence>
<sequence length="252" mass="27843">MREIKKVDLKSPLLIEGLPGVGHVGKLVAEHLIEELGAIKIMEIYSKYLPPQVIVDENSVVHLLKNEIYAWKGEKKEKRDLLFLVGDFQSVSNEGHYAMIDTYLDIAEKYGVDKIYTLGGYGVGYIVEEPSVICAVNDEKLLEEVKKYGGKFKDNEPGGGIAGAAGLLLGMGKLRGLDGICLMGTTSGYLVDPKSAQQVLKMLCRLLDIEVDMGELEKRAEEMEKVIEKIKASEGGVKEPLGKKEEYLGYYV</sequence>
<dbReference type="InterPro" id="IPR019151">
    <property type="entry name" value="Proteasome_assmbl_chaperone_2"/>
</dbReference>
<dbReference type="AlphaFoldDB" id="A0A520KWQ5"/>
<evidence type="ECO:0000313" key="3">
    <source>
        <dbReference type="Proteomes" id="UP000320766"/>
    </source>
</evidence>
<feature type="coiled-coil region" evidence="1">
    <location>
        <begin position="206"/>
        <end position="233"/>
    </location>
</feature>
<keyword evidence="2" id="KW-0647">Proteasome</keyword>
<reference evidence="2 3" key="1">
    <citation type="journal article" date="2019" name="Nat. Microbiol.">
        <title>Wide diversity of methane and short-chain alkane metabolisms in uncultured archaea.</title>
        <authorList>
            <person name="Borrel G."/>
            <person name="Adam P.S."/>
            <person name="McKay L.J."/>
            <person name="Chen L.X."/>
            <person name="Sierra-Garcia I.N."/>
            <person name="Sieber C.M."/>
            <person name="Letourneur Q."/>
            <person name="Ghozlane A."/>
            <person name="Andersen G.L."/>
            <person name="Li W.J."/>
            <person name="Hallam S.J."/>
            <person name="Muyzer G."/>
            <person name="de Oliveira V.M."/>
            <person name="Inskeep W.P."/>
            <person name="Banfield J.F."/>
            <person name="Gribaldo S."/>
        </authorList>
    </citation>
    <scope>NUCLEOTIDE SEQUENCE [LARGE SCALE GENOMIC DNA]</scope>
    <source>
        <strain evidence="2">NM1b</strain>
    </source>
</reference>
<dbReference type="EMBL" id="RXIL01000083">
    <property type="protein sequence ID" value="RZN69248.1"/>
    <property type="molecule type" value="Genomic_DNA"/>
</dbReference>
<proteinExistence type="predicted"/>
<dbReference type="Proteomes" id="UP000320766">
    <property type="component" value="Unassembled WGS sequence"/>
</dbReference>
<dbReference type="GO" id="GO:0000502">
    <property type="term" value="C:proteasome complex"/>
    <property type="evidence" value="ECO:0007669"/>
    <property type="project" value="UniProtKB-KW"/>
</dbReference>
<dbReference type="SUPFAM" id="SSF159659">
    <property type="entry name" value="Cgl1923-like"/>
    <property type="match status" value="1"/>
</dbReference>
<protein>
    <submittedName>
        <fullName evidence="2">Proteasome assembly chaperone family protein</fullName>
    </submittedName>
</protein>